<dbReference type="AlphaFoldDB" id="A0A1N7JIW4"/>
<protein>
    <recommendedName>
        <fullName evidence="4">Outer membrane protein beta-barrel domain-containing protein</fullName>
    </recommendedName>
</protein>
<feature type="signal peptide" evidence="1">
    <location>
        <begin position="1"/>
        <end position="21"/>
    </location>
</feature>
<proteinExistence type="predicted"/>
<dbReference type="EMBL" id="FTOP01000001">
    <property type="protein sequence ID" value="SIS49312.1"/>
    <property type="molecule type" value="Genomic_DNA"/>
</dbReference>
<reference evidence="3" key="1">
    <citation type="submission" date="2017-01" db="EMBL/GenBank/DDBJ databases">
        <authorList>
            <person name="Varghese N."/>
            <person name="Submissions S."/>
        </authorList>
    </citation>
    <scope>NUCLEOTIDE SEQUENCE [LARGE SCALE GENOMIC DNA]</scope>
    <source>
        <strain evidence="3">DSM 46698</strain>
    </source>
</reference>
<evidence type="ECO:0000313" key="3">
    <source>
        <dbReference type="Proteomes" id="UP000186026"/>
    </source>
</evidence>
<accession>A0A1N7JIW4</accession>
<keyword evidence="1" id="KW-0732">Signal</keyword>
<dbReference type="STRING" id="529505.SAMN05421761_10156"/>
<gene>
    <name evidence="2" type="ORF">SAMN05421761_10156</name>
</gene>
<feature type="chain" id="PRO_5013020897" description="Outer membrane protein beta-barrel domain-containing protein" evidence="1">
    <location>
        <begin position="22"/>
        <end position="158"/>
    </location>
</feature>
<evidence type="ECO:0000256" key="1">
    <source>
        <dbReference type="SAM" id="SignalP"/>
    </source>
</evidence>
<sequence length="158" mass="17516">MGMKKIILILFLSFLTAGVFAQQHGEARLMAGGDYRLTIKDLGTFIGVEYFFADRLSLAPTFTVWFPDIGNSFNLNADLKYYLTEGVSQVYVLAGYSNYWINTQQGDPGLLQTRPGGNLGVGAYLAATEKFGFITEVKMQSQNTRWPVLRVGAVLNLN</sequence>
<evidence type="ECO:0008006" key="4">
    <source>
        <dbReference type="Google" id="ProtNLM"/>
    </source>
</evidence>
<organism evidence="2 3">
    <name type="scientific">Belliella pelovolcani</name>
    <dbReference type="NCBI Taxonomy" id="529505"/>
    <lineage>
        <taxon>Bacteria</taxon>
        <taxon>Pseudomonadati</taxon>
        <taxon>Bacteroidota</taxon>
        <taxon>Cytophagia</taxon>
        <taxon>Cytophagales</taxon>
        <taxon>Cyclobacteriaceae</taxon>
        <taxon>Belliella</taxon>
    </lineage>
</organism>
<evidence type="ECO:0000313" key="2">
    <source>
        <dbReference type="EMBL" id="SIS49312.1"/>
    </source>
</evidence>
<dbReference type="Proteomes" id="UP000186026">
    <property type="component" value="Unassembled WGS sequence"/>
</dbReference>
<name>A0A1N7JIW4_9BACT</name>
<keyword evidence="3" id="KW-1185">Reference proteome</keyword>